<dbReference type="KEGG" id="dov:DSCO28_53360"/>
<dbReference type="Gene3D" id="3.40.50.10810">
    <property type="entry name" value="Tandem AAA-ATPase domain"/>
    <property type="match status" value="1"/>
</dbReference>
<dbReference type="Pfam" id="PF00271">
    <property type="entry name" value="Helicase_C"/>
    <property type="match status" value="1"/>
</dbReference>
<dbReference type="PROSITE" id="PS51194">
    <property type="entry name" value="HELICASE_CTER"/>
    <property type="match status" value="1"/>
</dbReference>
<evidence type="ECO:0000259" key="3">
    <source>
        <dbReference type="PROSITE" id="PS50966"/>
    </source>
</evidence>
<evidence type="ECO:0008006" key="8">
    <source>
        <dbReference type="Google" id="ProtNLM"/>
    </source>
</evidence>
<dbReference type="InterPro" id="IPR001650">
    <property type="entry name" value="Helicase_C-like"/>
</dbReference>
<dbReference type="SMART" id="SM00490">
    <property type="entry name" value="HELICc"/>
    <property type="match status" value="1"/>
</dbReference>
<sequence>MPVDHHIEFHRHAVARMPAPDDRHPGVAFFVSGRPSQQFCTCRKSGKGTCAHLKALFQSLGVKGAADTPLDLEARFNGSLWHALAEVLNQGERLPPETARVQFLKNKARTTLEIKTAEGNSVLTYASSDTDRNRLAERLGCFASPDAEEIPDRAEVLRRLQLMTMTDAERQLRDLNMQSRRQGLENSVWYRLAYHGFMEFGANGCRLQPSVDEKSGAFVVTGRSLDGEAIFHIRIARNRVRALLTCLGKHLPNQHDLPIHPIPLKTLFRISRKTETDLDVLPVIQLMQAEGEDRFYARESLERFIYGDLVYIPELKVLAELEKPGRPRQFGTPRRMTFKKYQIPSFLETVGEELAEGGFVVDPDVKGLQLLRRWNRVTLSPAAIDRDWCYLAVTYGFGDESVSLADILKARREGNRYIGTAAGWVDTGAAELDRLTSVLAGKLPADRFDDAGQTVKLSRQELFQLSAMDATPPTIDGAGETATALSRLLALEPDALPDDPGLATGLRDYQGIGLKWLWWLWKNRLGGLLCDDMGLGKTHQVMALMTGIRRQAGDHRPCLVVCPTTVLSHWTGKIAQHAPALQAAAYYGGNRDLGAYLADADVLVTSYGLLLRDIESLQAIDFCLAVFDEMQQIKNAHTKTYQAATQLNAAVKLGLSGTPIENSVLELKALMDVVVPGYLDAAPAFATHPTASGATEWTADDRAQLRRLIYPFTLRRLKSRVLDELPGKIEDIRFCELTDRQVKLYRDAIDTRATGILGVLKDAGEQIPYIHIFALLTLLKQICNHPALVDKQPADDDGNASGKWELFKELMAESLASDQKVVVYSQFTEMIAIIAAYLERQQIDHVVLTGASRHRGRLIDRFNNDPACRVFVGSLKAGGTGIDLVAASVVIHYDRWWNAAKEDQATDRVHRIGQRRGVQVFKLVTLGTLEEKISAIIEKKRRLMADIIREDDPGLLKSFNREELIGFFA</sequence>
<dbReference type="InterPro" id="IPR007527">
    <property type="entry name" value="Znf_SWIM"/>
</dbReference>
<dbReference type="PANTHER" id="PTHR10799">
    <property type="entry name" value="SNF2/RAD54 HELICASE FAMILY"/>
    <property type="match status" value="1"/>
</dbReference>
<feature type="domain" description="Helicase C-terminal" evidence="5">
    <location>
        <begin position="806"/>
        <end position="963"/>
    </location>
</feature>
<dbReference type="InterPro" id="IPR038718">
    <property type="entry name" value="SNF2-like_sf"/>
</dbReference>
<evidence type="ECO:0000313" key="6">
    <source>
        <dbReference type="EMBL" id="BBO84770.1"/>
    </source>
</evidence>
<name>A0A5K7ZXC9_9BACT</name>
<dbReference type="InterPro" id="IPR000330">
    <property type="entry name" value="SNF2_N"/>
</dbReference>
<dbReference type="InterPro" id="IPR027417">
    <property type="entry name" value="P-loop_NTPase"/>
</dbReference>
<dbReference type="EMBL" id="AP021876">
    <property type="protein sequence ID" value="BBO84770.1"/>
    <property type="molecule type" value="Genomic_DNA"/>
</dbReference>
<dbReference type="PROSITE" id="PS51192">
    <property type="entry name" value="HELICASE_ATP_BIND_1"/>
    <property type="match status" value="1"/>
</dbReference>
<dbReference type="PROSITE" id="PS50966">
    <property type="entry name" value="ZF_SWIM"/>
    <property type="match status" value="1"/>
</dbReference>
<dbReference type="InterPro" id="IPR049730">
    <property type="entry name" value="SNF2/RAD54-like_C"/>
</dbReference>
<proteinExistence type="predicted"/>
<dbReference type="InterPro" id="IPR014001">
    <property type="entry name" value="Helicase_ATP-bd"/>
</dbReference>
<dbReference type="GO" id="GO:0008270">
    <property type="term" value="F:zinc ion binding"/>
    <property type="evidence" value="ECO:0007669"/>
    <property type="project" value="UniProtKB-KW"/>
</dbReference>
<reference evidence="6 7" key="1">
    <citation type="submission" date="2019-11" db="EMBL/GenBank/DDBJ databases">
        <title>Comparative genomics of hydrocarbon-degrading Desulfosarcina strains.</title>
        <authorList>
            <person name="Watanabe M."/>
            <person name="Kojima H."/>
            <person name="Fukui M."/>
        </authorList>
    </citation>
    <scope>NUCLEOTIDE SEQUENCE [LARGE SCALE GENOMIC DNA]</scope>
    <source>
        <strain evidence="6 7">28bB2T</strain>
    </source>
</reference>
<dbReference type="Gene3D" id="3.40.50.300">
    <property type="entry name" value="P-loop containing nucleotide triphosphate hydrolases"/>
    <property type="match status" value="1"/>
</dbReference>
<dbReference type="GO" id="GO:0005524">
    <property type="term" value="F:ATP binding"/>
    <property type="evidence" value="ECO:0007669"/>
    <property type="project" value="InterPro"/>
</dbReference>
<gene>
    <name evidence="6" type="ORF">DSCO28_53360</name>
</gene>
<protein>
    <recommendedName>
        <fullName evidence="8">Helicase</fullName>
    </recommendedName>
</protein>
<accession>A0A5K7ZXC9</accession>
<dbReference type="GO" id="GO:0016787">
    <property type="term" value="F:hydrolase activity"/>
    <property type="evidence" value="ECO:0007669"/>
    <property type="project" value="UniProtKB-KW"/>
</dbReference>
<evidence type="ECO:0000259" key="5">
    <source>
        <dbReference type="PROSITE" id="PS51194"/>
    </source>
</evidence>
<dbReference type="Pfam" id="PF00176">
    <property type="entry name" value="SNF2-rel_dom"/>
    <property type="match status" value="1"/>
</dbReference>
<evidence type="ECO:0000256" key="1">
    <source>
        <dbReference type="ARBA" id="ARBA00022801"/>
    </source>
</evidence>
<dbReference type="CDD" id="cd18793">
    <property type="entry name" value="SF2_C_SNF"/>
    <property type="match status" value="1"/>
</dbReference>
<dbReference type="Proteomes" id="UP000425960">
    <property type="component" value="Chromosome"/>
</dbReference>
<keyword evidence="2" id="KW-0862">Zinc</keyword>
<dbReference type="SUPFAM" id="SSF52540">
    <property type="entry name" value="P-loop containing nucleoside triphosphate hydrolases"/>
    <property type="match status" value="2"/>
</dbReference>
<organism evidence="6 7">
    <name type="scientific">Desulfosarcina ovata subsp. sediminis</name>
    <dbReference type="NCBI Taxonomy" id="885957"/>
    <lineage>
        <taxon>Bacteria</taxon>
        <taxon>Pseudomonadati</taxon>
        <taxon>Thermodesulfobacteriota</taxon>
        <taxon>Desulfobacteria</taxon>
        <taxon>Desulfobacterales</taxon>
        <taxon>Desulfosarcinaceae</taxon>
        <taxon>Desulfosarcina</taxon>
    </lineage>
</organism>
<evidence type="ECO:0000313" key="7">
    <source>
        <dbReference type="Proteomes" id="UP000425960"/>
    </source>
</evidence>
<keyword evidence="2" id="KW-0863">Zinc-finger</keyword>
<feature type="domain" description="SWIM-type" evidence="3">
    <location>
        <begin position="29"/>
        <end position="61"/>
    </location>
</feature>
<keyword evidence="2" id="KW-0479">Metal-binding</keyword>
<feature type="domain" description="Helicase ATP-binding" evidence="4">
    <location>
        <begin position="518"/>
        <end position="677"/>
    </location>
</feature>
<evidence type="ECO:0000259" key="4">
    <source>
        <dbReference type="PROSITE" id="PS51192"/>
    </source>
</evidence>
<dbReference type="SMART" id="SM00487">
    <property type="entry name" value="DEXDc"/>
    <property type="match status" value="1"/>
</dbReference>
<dbReference type="RefSeq" id="WP_155324588.1">
    <property type="nucleotide sequence ID" value="NZ_AP021876.1"/>
</dbReference>
<keyword evidence="1" id="KW-0378">Hydrolase</keyword>
<evidence type="ECO:0000256" key="2">
    <source>
        <dbReference type="PROSITE-ProRule" id="PRU00325"/>
    </source>
</evidence>
<dbReference type="AlphaFoldDB" id="A0A5K7ZXC9"/>